<sequence length="214" mass="23195">MAAGRLSCLARNGRAGPPRLSRGGRPGEESLTSAIAVQAIEASPAFGQIKPERGEVLAPANGIQVNVPVVDRRRQEAVRDERKIDGNGVQTGRSRFRVPKQCRMPLRRFDVERTQTNGPSEIRSGRTRDKLNRPKRESARRIAGRYRAACNQLLVLAVSCRNAEDSPCKRSDDGTCNVARRVHAVAPTTTAPINANASCHHLAFVPTSAMPAAS</sequence>
<dbReference type="HOGENOM" id="CLU_1288054_0_0_5"/>
<dbReference type="KEGG" id="rpx:Rpdx1_3308"/>
<feature type="region of interest" description="Disordered" evidence="1">
    <location>
        <begin position="1"/>
        <end position="29"/>
    </location>
</feature>
<organism evidence="2 3">
    <name type="scientific">Rhodopseudomonas palustris (strain DX-1)</name>
    <dbReference type="NCBI Taxonomy" id="652103"/>
    <lineage>
        <taxon>Bacteria</taxon>
        <taxon>Pseudomonadati</taxon>
        <taxon>Pseudomonadota</taxon>
        <taxon>Alphaproteobacteria</taxon>
        <taxon>Hyphomicrobiales</taxon>
        <taxon>Nitrobacteraceae</taxon>
        <taxon>Rhodopseudomonas</taxon>
    </lineage>
</organism>
<reference evidence="2" key="1">
    <citation type="submission" date="2010-12" db="EMBL/GenBank/DDBJ databases">
        <title>Complete sequence of Rhodopseudomonas palustris DX-1.</title>
        <authorList>
            <consortium name="US DOE Joint Genome Institute"/>
            <person name="Lucas S."/>
            <person name="Copeland A."/>
            <person name="Lapidus A."/>
            <person name="Cheng J.-F."/>
            <person name="Goodwin L."/>
            <person name="Pitluck S."/>
            <person name="Misra M."/>
            <person name="Chertkov O."/>
            <person name="Detter J.C."/>
            <person name="Han C."/>
            <person name="Tapia R."/>
            <person name="Land M."/>
            <person name="Hauser L."/>
            <person name="Kyrpides N."/>
            <person name="Ivanova N."/>
            <person name="Ovchinnikova G."/>
            <person name="Logan B."/>
            <person name="Oda Y."/>
            <person name="Harwood C."/>
            <person name="Woyke T."/>
        </authorList>
    </citation>
    <scope>NUCLEOTIDE SEQUENCE [LARGE SCALE GENOMIC DNA]</scope>
    <source>
        <strain evidence="2">DX-1</strain>
    </source>
</reference>
<feature type="compositionally biased region" description="Low complexity" evidence="1">
    <location>
        <begin position="13"/>
        <end position="23"/>
    </location>
</feature>
<name>E6VQ90_RHOPX</name>
<dbReference type="Proteomes" id="UP000001402">
    <property type="component" value="Chromosome"/>
</dbReference>
<protein>
    <submittedName>
        <fullName evidence="2">Uncharacterized protein</fullName>
    </submittedName>
</protein>
<accession>E6VQ90</accession>
<dbReference type="AlphaFoldDB" id="E6VQ90"/>
<dbReference type="EMBL" id="CP002418">
    <property type="protein sequence ID" value="ADU44880.1"/>
    <property type="molecule type" value="Genomic_DNA"/>
</dbReference>
<feature type="region of interest" description="Disordered" evidence="1">
    <location>
        <begin position="111"/>
        <end position="140"/>
    </location>
</feature>
<feature type="compositionally biased region" description="Basic and acidic residues" evidence="1">
    <location>
        <begin position="123"/>
        <end position="140"/>
    </location>
</feature>
<evidence type="ECO:0000313" key="2">
    <source>
        <dbReference type="EMBL" id="ADU44880.1"/>
    </source>
</evidence>
<evidence type="ECO:0000313" key="3">
    <source>
        <dbReference type="Proteomes" id="UP000001402"/>
    </source>
</evidence>
<gene>
    <name evidence="2" type="ordered locus">Rpdx1_3308</name>
</gene>
<proteinExistence type="predicted"/>
<evidence type="ECO:0000256" key="1">
    <source>
        <dbReference type="SAM" id="MobiDB-lite"/>
    </source>
</evidence>